<dbReference type="InterPro" id="IPR002110">
    <property type="entry name" value="Ankyrin_rpt"/>
</dbReference>
<dbReference type="InterPro" id="IPR036770">
    <property type="entry name" value="Ankyrin_rpt-contain_sf"/>
</dbReference>
<evidence type="ECO:0000256" key="1">
    <source>
        <dbReference type="PROSITE-ProRule" id="PRU00023"/>
    </source>
</evidence>
<accession>A0A6H5J1G5</accession>
<protein>
    <submittedName>
        <fullName evidence="3">Uncharacterized protein</fullName>
    </submittedName>
</protein>
<keyword evidence="1" id="KW-0040">ANK repeat</keyword>
<name>A0A6H5J1G5_9HYME</name>
<dbReference type="Pfam" id="PF12796">
    <property type="entry name" value="Ank_2"/>
    <property type="match status" value="1"/>
</dbReference>
<dbReference type="SUPFAM" id="SSF48403">
    <property type="entry name" value="Ankyrin repeat"/>
    <property type="match status" value="1"/>
</dbReference>
<sequence length="899" mass="104929">MSVENVVYFAVFWRFLKNSTRKSIDSSETWSVSFFSSQKVLFEKKLTSRFSSKATSRPSCNYLKCRNEDYGCHATSKVFKDNPDEMIELRGHEPSCPPDDNAVRIARFKENLRVAAIADFCAPRELYDRYALLDPEAAAFVPFSSVGSSIWAWRRSSFPPSPNTLDEMVLQLLQSQRQWKRWRHRLHRSPLLQCQDSLIHRGLTCRTTVRMDSKEHQVLQLLQSQKQWKRWRHRLHQSTLRQCQGSLIHRGLTCRTTVRMDSKEHQVLQLLQSQKQWKRWRHRLHQSTLLQCQGSLIHRGLTCRTTVRMYSKEHQAFLVTNFVVNLTRWSSRREAVRSLHTGFSAYKEALEELSEEMRRTMSACSIKSDEGYYSPWFHLSSPRSDELDLKLVHQQKRQLVTMKNLRDLVHWEMEAQRIQFFWHLCPLISDWRGPYPDLRTILHPEEVEHLLSIAVNYWKHDPMNTVTAAYFIRFVVQTGYKDEPKLDENGKPLLHRSTPVHRLIKHASFVNNIVHDDDVDNIRELFYIYDGYNYVDESGYTHFHVACALGLYDARLGEDAVRDRRRKTSAGAGRRSRRGWQHAVARGLGRQQQKSGRIAVEARSDPNSRNMDGSTALHIVCKRIYDDDLAMSFFETCYRLHRKIEIDAKDKKGRTPLQLAVANLLPDVVDVLLYRGADLSKFVFPTEDYFGDIKCFGHGIDFTARHVTGALVVAERLQNRGYVLDRSDALSIMGLFAKKEIFRKTSFLDTCLCKDGEFTSQAKNMMLRASDPYSLLLQDVTSSTNRVWRTTTTNNKPDMSLYDLIKLRPEEAAKQISYTDYFEFMRANKIWRLPNEPRVACVVHLCEMMARGFFQRWALDSFWELIRQGVSLECCNMIIEDLTNKHLYNISLANTIKSL</sequence>
<evidence type="ECO:0000256" key="2">
    <source>
        <dbReference type="SAM" id="MobiDB-lite"/>
    </source>
</evidence>
<evidence type="ECO:0000313" key="4">
    <source>
        <dbReference type="Proteomes" id="UP000479190"/>
    </source>
</evidence>
<feature type="compositionally biased region" description="Basic residues" evidence="2">
    <location>
        <begin position="564"/>
        <end position="580"/>
    </location>
</feature>
<dbReference type="AlphaFoldDB" id="A0A6H5J1G5"/>
<gene>
    <name evidence="3" type="ORF">TBRA_LOCUS15064</name>
</gene>
<dbReference type="PROSITE" id="PS50088">
    <property type="entry name" value="ANK_REPEAT"/>
    <property type="match status" value="1"/>
</dbReference>
<proteinExistence type="predicted"/>
<dbReference type="Proteomes" id="UP000479190">
    <property type="component" value="Unassembled WGS sequence"/>
</dbReference>
<feature type="region of interest" description="Disordered" evidence="2">
    <location>
        <begin position="564"/>
        <end position="599"/>
    </location>
</feature>
<organism evidence="3 4">
    <name type="scientific">Trichogramma brassicae</name>
    <dbReference type="NCBI Taxonomy" id="86971"/>
    <lineage>
        <taxon>Eukaryota</taxon>
        <taxon>Metazoa</taxon>
        <taxon>Ecdysozoa</taxon>
        <taxon>Arthropoda</taxon>
        <taxon>Hexapoda</taxon>
        <taxon>Insecta</taxon>
        <taxon>Pterygota</taxon>
        <taxon>Neoptera</taxon>
        <taxon>Endopterygota</taxon>
        <taxon>Hymenoptera</taxon>
        <taxon>Apocrita</taxon>
        <taxon>Proctotrupomorpha</taxon>
        <taxon>Chalcidoidea</taxon>
        <taxon>Trichogrammatidae</taxon>
        <taxon>Trichogramma</taxon>
    </lineage>
</organism>
<dbReference type="PROSITE" id="PS50297">
    <property type="entry name" value="ANK_REP_REGION"/>
    <property type="match status" value="1"/>
</dbReference>
<dbReference type="SMART" id="SM00248">
    <property type="entry name" value="ANK"/>
    <property type="match status" value="2"/>
</dbReference>
<keyword evidence="4" id="KW-1185">Reference proteome</keyword>
<evidence type="ECO:0000313" key="3">
    <source>
        <dbReference type="EMBL" id="CAB0043476.1"/>
    </source>
</evidence>
<dbReference type="Gene3D" id="1.25.40.20">
    <property type="entry name" value="Ankyrin repeat-containing domain"/>
    <property type="match status" value="1"/>
</dbReference>
<dbReference type="OrthoDB" id="496981at2759"/>
<dbReference type="EMBL" id="CADCXV010001316">
    <property type="protein sequence ID" value="CAB0043476.1"/>
    <property type="molecule type" value="Genomic_DNA"/>
</dbReference>
<feature type="repeat" description="ANK" evidence="1">
    <location>
        <begin position="652"/>
        <end position="680"/>
    </location>
</feature>
<reference evidence="3 4" key="1">
    <citation type="submission" date="2020-02" db="EMBL/GenBank/DDBJ databases">
        <authorList>
            <person name="Ferguson B K."/>
        </authorList>
    </citation>
    <scope>NUCLEOTIDE SEQUENCE [LARGE SCALE GENOMIC DNA]</scope>
</reference>